<keyword evidence="3" id="KW-1185">Reference proteome</keyword>
<gene>
    <name evidence="2" type="ORF">SAMN05192543_114119</name>
</gene>
<feature type="transmembrane region" description="Helical" evidence="1">
    <location>
        <begin position="70"/>
        <end position="91"/>
    </location>
</feature>
<dbReference type="RefSeq" id="WP_091020173.1">
    <property type="nucleotide sequence ID" value="NZ_CP041745.1"/>
</dbReference>
<sequence>MKTAIKTMIVLLASLVLSNRFISWAFTYTWLGKPSLWGSPFALIPVFGAFFLLALILVWFIGNYIANEEILLLIFVLGPSWFLAFMLAWLAGKYIAIPVYRSLKR</sequence>
<keyword evidence="1" id="KW-0812">Transmembrane</keyword>
<dbReference type="AlphaFoldDB" id="A0A1I3VRH2"/>
<feature type="transmembrane region" description="Helical" evidence="1">
    <location>
        <begin position="41"/>
        <end position="61"/>
    </location>
</feature>
<evidence type="ECO:0000313" key="3">
    <source>
        <dbReference type="Proteomes" id="UP000199548"/>
    </source>
</evidence>
<evidence type="ECO:0000256" key="1">
    <source>
        <dbReference type="SAM" id="Phobius"/>
    </source>
</evidence>
<keyword evidence="1" id="KW-1133">Transmembrane helix</keyword>
<evidence type="ECO:0000313" key="2">
    <source>
        <dbReference type="EMBL" id="SFJ97752.1"/>
    </source>
</evidence>
<accession>A0A1I3VRH2</accession>
<proteinExistence type="predicted"/>
<keyword evidence="1" id="KW-0472">Membrane</keyword>
<dbReference type="Proteomes" id="UP000199548">
    <property type="component" value="Unassembled WGS sequence"/>
</dbReference>
<reference evidence="2 3" key="1">
    <citation type="submission" date="2016-10" db="EMBL/GenBank/DDBJ databases">
        <authorList>
            <person name="de Groot N.N."/>
        </authorList>
    </citation>
    <scope>NUCLEOTIDE SEQUENCE [LARGE SCALE GENOMIC DNA]</scope>
    <source>
        <strain evidence="2 3">LMG 23650</strain>
    </source>
</reference>
<organism evidence="2 3">
    <name type="scientific">Paraburkholderia megapolitana</name>
    <dbReference type="NCBI Taxonomy" id="420953"/>
    <lineage>
        <taxon>Bacteria</taxon>
        <taxon>Pseudomonadati</taxon>
        <taxon>Pseudomonadota</taxon>
        <taxon>Betaproteobacteria</taxon>
        <taxon>Burkholderiales</taxon>
        <taxon>Burkholderiaceae</taxon>
        <taxon>Paraburkholderia</taxon>
    </lineage>
</organism>
<dbReference type="EMBL" id="FOQU01000014">
    <property type="protein sequence ID" value="SFJ97752.1"/>
    <property type="molecule type" value="Genomic_DNA"/>
</dbReference>
<name>A0A1I3VRH2_9BURK</name>
<protein>
    <submittedName>
        <fullName evidence="2">Uncharacterized protein</fullName>
    </submittedName>
</protein>